<gene>
    <name evidence="2" type="ORF">FB550_111106</name>
</gene>
<dbReference type="EMBL" id="VIVN01000011">
    <property type="protein sequence ID" value="TWD96449.1"/>
    <property type="molecule type" value="Genomic_DNA"/>
</dbReference>
<organism evidence="2 3">
    <name type="scientific">Neobacillus bataviensis</name>
    <dbReference type="NCBI Taxonomy" id="220685"/>
    <lineage>
        <taxon>Bacteria</taxon>
        <taxon>Bacillati</taxon>
        <taxon>Bacillota</taxon>
        <taxon>Bacilli</taxon>
        <taxon>Bacillales</taxon>
        <taxon>Bacillaceae</taxon>
        <taxon>Neobacillus</taxon>
    </lineage>
</organism>
<proteinExistence type="predicted"/>
<keyword evidence="1" id="KW-1133">Transmembrane helix</keyword>
<dbReference type="RefSeq" id="WP_144566941.1">
    <property type="nucleotide sequence ID" value="NZ_VIVN01000011.1"/>
</dbReference>
<protein>
    <submittedName>
        <fullName evidence="2">Uncharacterized protein</fullName>
    </submittedName>
</protein>
<feature type="transmembrane region" description="Helical" evidence="1">
    <location>
        <begin position="22"/>
        <end position="41"/>
    </location>
</feature>
<keyword evidence="1" id="KW-0812">Transmembrane</keyword>
<sequence>MVGLIIASVIFNLIALKIKKRISLNLMHHIWVFTIAFQTVFDVFVDFKYHGYWYFTKNIDWQAALALFLVPPVNIVFLNYFPYKKTFMKKILYITGWEIVLLLYEVIALLPAPWGYFHYGWWSLWHSLVINPILLMILLGYYKWIVKLEKRSTVSSDFKY</sequence>
<name>A0A561CYZ3_9BACI</name>
<evidence type="ECO:0000313" key="2">
    <source>
        <dbReference type="EMBL" id="TWD96449.1"/>
    </source>
</evidence>
<reference evidence="2 3" key="1">
    <citation type="submission" date="2019-06" db="EMBL/GenBank/DDBJ databases">
        <title>Sorghum-associated microbial communities from plants grown in Nebraska, USA.</title>
        <authorList>
            <person name="Schachtman D."/>
        </authorList>
    </citation>
    <scope>NUCLEOTIDE SEQUENCE [LARGE SCALE GENOMIC DNA]</scope>
    <source>
        <strain evidence="2 3">2482</strain>
    </source>
</reference>
<feature type="transmembrane region" description="Helical" evidence="1">
    <location>
        <begin position="124"/>
        <end position="142"/>
    </location>
</feature>
<keyword evidence="3" id="KW-1185">Reference proteome</keyword>
<comment type="caution">
    <text evidence="2">The sequence shown here is derived from an EMBL/GenBank/DDBJ whole genome shotgun (WGS) entry which is preliminary data.</text>
</comment>
<accession>A0A561CYZ3</accession>
<feature type="transmembrane region" description="Helical" evidence="1">
    <location>
        <begin position="61"/>
        <end position="80"/>
    </location>
</feature>
<keyword evidence="1" id="KW-0472">Membrane</keyword>
<feature type="transmembrane region" description="Helical" evidence="1">
    <location>
        <begin position="92"/>
        <end position="112"/>
    </location>
</feature>
<dbReference type="AlphaFoldDB" id="A0A561CYZ3"/>
<evidence type="ECO:0000256" key="1">
    <source>
        <dbReference type="SAM" id="Phobius"/>
    </source>
</evidence>
<evidence type="ECO:0000313" key="3">
    <source>
        <dbReference type="Proteomes" id="UP000319671"/>
    </source>
</evidence>
<dbReference type="Proteomes" id="UP000319671">
    <property type="component" value="Unassembled WGS sequence"/>
</dbReference>